<dbReference type="Gene3D" id="1.25.40.10">
    <property type="entry name" value="Tetratricopeptide repeat domain"/>
    <property type="match status" value="1"/>
</dbReference>
<dbReference type="Proteomes" id="UP000598996">
    <property type="component" value="Unassembled WGS sequence"/>
</dbReference>
<proteinExistence type="predicted"/>
<evidence type="ECO:0000313" key="4">
    <source>
        <dbReference type="Proteomes" id="UP000598996"/>
    </source>
</evidence>
<reference evidence="3 4" key="1">
    <citation type="submission" date="2021-01" db="EMBL/GenBank/DDBJ databases">
        <title>Actinoplanes sp. nov. LDG1-01 isolated from lichen.</title>
        <authorList>
            <person name="Saeng-In P."/>
            <person name="Phongsopitanun W."/>
            <person name="Kanchanasin P."/>
            <person name="Yuki M."/>
            <person name="Kudo T."/>
            <person name="Ohkuma M."/>
            <person name="Tanasupawat S."/>
        </authorList>
    </citation>
    <scope>NUCLEOTIDE SEQUENCE [LARGE SCALE GENOMIC DNA]</scope>
    <source>
        <strain evidence="3 4">LDG1-01</strain>
    </source>
</reference>
<feature type="compositionally biased region" description="Pro residues" evidence="1">
    <location>
        <begin position="140"/>
        <end position="161"/>
    </location>
</feature>
<feature type="region of interest" description="Disordered" evidence="1">
    <location>
        <begin position="292"/>
        <end position="326"/>
    </location>
</feature>
<comment type="caution">
    <text evidence="3">The sequence shown here is derived from an EMBL/GenBank/DDBJ whole genome shotgun (WGS) entry which is preliminary data.</text>
</comment>
<sequence>MPHAFDNLRQQARSLAEAGDPEAARALLEDAVAQGRAGLAEGDPELLETMRQLAGLHIAAGDPAAARRVLEEAAAASRGDADPLVVMLAFDLAVVAEELANRHVARRNFAKVAELGPAALGEDHWAVTRAREYLDAAAQPSPPLDPGPPIFGAPTSAPPAAPVSASPTSAAPAPLFAPPPVSPAPPIAPPPVSPAPLFAPPPVSPAPSFEAVPPLTSAPPSPARRNWMPAALGGVVGGIIVAVVVAVLVLRPGDEKPEQTAVAQPAPSQPAAAAPVASAGISALPQAPVVPSAAASTTAPPSPPVTTAPATTAPTPAKTTPPPATVRTRIVAPAANSRVSYPFDARFSVAPADVKSTDTVVALLICVAGRCYLDGKLDIIGNGAAPYTIYLGSTRPEGTGVTWRLRLDRLPKTKYADLISQRDAAIADGSWGDKGTPLSALNATPVSTLAVVKG</sequence>
<accession>A0ABS1VL13</accession>
<dbReference type="EMBL" id="JAENHO010000004">
    <property type="protein sequence ID" value="MBL7255415.1"/>
    <property type="molecule type" value="Genomic_DNA"/>
</dbReference>
<feature type="transmembrane region" description="Helical" evidence="2">
    <location>
        <begin position="227"/>
        <end position="250"/>
    </location>
</feature>
<keyword evidence="2" id="KW-1133">Transmembrane helix</keyword>
<protein>
    <submittedName>
        <fullName evidence="3">Tetratricopeptide repeat protein</fullName>
    </submittedName>
</protein>
<feature type="compositionally biased region" description="Low complexity" evidence="1">
    <location>
        <begin position="307"/>
        <end position="318"/>
    </location>
</feature>
<dbReference type="SUPFAM" id="SSF48452">
    <property type="entry name" value="TPR-like"/>
    <property type="match status" value="1"/>
</dbReference>
<evidence type="ECO:0000313" key="3">
    <source>
        <dbReference type="EMBL" id="MBL7255415.1"/>
    </source>
</evidence>
<keyword evidence="4" id="KW-1185">Reference proteome</keyword>
<name>A0ABS1VL13_9ACTN</name>
<keyword evidence="2" id="KW-0812">Transmembrane</keyword>
<dbReference type="Pfam" id="PF13424">
    <property type="entry name" value="TPR_12"/>
    <property type="match status" value="1"/>
</dbReference>
<feature type="compositionally biased region" description="Low complexity" evidence="1">
    <location>
        <begin position="162"/>
        <end position="171"/>
    </location>
</feature>
<organism evidence="3 4">
    <name type="scientific">Paractinoplanes lichenicola</name>
    <dbReference type="NCBI Taxonomy" id="2802976"/>
    <lineage>
        <taxon>Bacteria</taxon>
        <taxon>Bacillati</taxon>
        <taxon>Actinomycetota</taxon>
        <taxon>Actinomycetes</taxon>
        <taxon>Micromonosporales</taxon>
        <taxon>Micromonosporaceae</taxon>
        <taxon>Paractinoplanes</taxon>
    </lineage>
</organism>
<keyword evidence="2" id="KW-0472">Membrane</keyword>
<evidence type="ECO:0000256" key="2">
    <source>
        <dbReference type="SAM" id="Phobius"/>
    </source>
</evidence>
<feature type="region of interest" description="Disordered" evidence="1">
    <location>
        <begin position="137"/>
        <end position="171"/>
    </location>
</feature>
<evidence type="ECO:0000256" key="1">
    <source>
        <dbReference type="SAM" id="MobiDB-lite"/>
    </source>
</evidence>
<dbReference type="RefSeq" id="WP_202991935.1">
    <property type="nucleotide sequence ID" value="NZ_JAENHO010000004.1"/>
</dbReference>
<gene>
    <name evidence="3" type="ORF">JKJ07_13935</name>
</gene>
<dbReference type="InterPro" id="IPR011990">
    <property type="entry name" value="TPR-like_helical_dom_sf"/>
</dbReference>